<evidence type="ECO:0000256" key="17">
    <source>
        <dbReference type="ARBA" id="ARBA00034362"/>
    </source>
</evidence>
<keyword evidence="15" id="KW-0865">Zymogen</keyword>
<dbReference type="FunFam" id="3.40.30.160:FF:000001">
    <property type="entry name" value="Microbial collagenase"/>
    <property type="match status" value="1"/>
</dbReference>
<dbReference type="GO" id="GO:0006508">
    <property type="term" value="P:proteolysis"/>
    <property type="evidence" value="ECO:0007669"/>
    <property type="project" value="UniProtKB-KW"/>
</dbReference>
<keyword evidence="8" id="KW-0479">Metal-binding</keyword>
<keyword evidence="9" id="KW-0732">Signal</keyword>
<evidence type="ECO:0000256" key="4">
    <source>
        <dbReference type="ARBA" id="ARBA00004613"/>
    </source>
</evidence>
<evidence type="ECO:0000259" key="19">
    <source>
        <dbReference type="PROSITE" id="PS50093"/>
    </source>
</evidence>
<accession>Q637U3</accession>
<evidence type="ECO:0000256" key="14">
    <source>
        <dbReference type="ARBA" id="ARBA00023049"/>
    </source>
</evidence>
<evidence type="ECO:0000256" key="3">
    <source>
        <dbReference type="ARBA" id="ARBA00001947"/>
    </source>
</evidence>
<organism evidence="20 21">
    <name type="scientific">Bacillus cereus (strain ZK / E33L)</name>
    <dbReference type="NCBI Taxonomy" id="288681"/>
    <lineage>
        <taxon>Bacteria</taxon>
        <taxon>Bacillati</taxon>
        <taxon>Bacillota</taxon>
        <taxon>Bacilli</taxon>
        <taxon>Bacillales</taxon>
        <taxon>Bacillaceae</taxon>
        <taxon>Bacillus</taxon>
        <taxon>Bacillus cereus group</taxon>
    </lineage>
</organism>
<keyword evidence="6" id="KW-0964">Secreted</keyword>
<evidence type="ECO:0000256" key="10">
    <source>
        <dbReference type="ARBA" id="ARBA00022801"/>
    </source>
</evidence>
<dbReference type="KEGG" id="bcz:BCE33L3238"/>
<dbReference type="FunFam" id="1.10.390.20:FF:000001">
    <property type="entry name" value="Microbial collagenase"/>
    <property type="match status" value="1"/>
</dbReference>
<evidence type="ECO:0000256" key="18">
    <source>
        <dbReference type="PIRSR" id="PIRSR602169-1"/>
    </source>
</evidence>
<dbReference type="MEROPS" id="M09.003"/>
<dbReference type="InterPro" id="IPR000601">
    <property type="entry name" value="PKD_dom"/>
</dbReference>
<dbReference type="FunFam" id="2.60.120.380:FF:000012">
    <property type="entry name" value="Microbial collagenase"/>
    <property type="match status" value="1"/>
</dbReference>
<comment type="cofactor">
    <cofactor evidence="2">
        <name>Ca(2+)</name>
        <dbReference type="ChEBI" id="CHEBI:29108"/>
    </cofactor>
</comment>
<dbReference type="Gene3D" id="2.60.120.380">
    <property type="match status" value="1"/>
</dbReference>
<dbReference type="AlphaFoldDB" id="Q637U3"/>
<dbReference type="InterPro" id="IPR041379">
    <property type="entry name" value="ColG_subdomain"/>
</dbReference>
<keyword evidence="11" id="KW-0862">Zinc</keyword>
<dbReference type="Pfam" id="PF04151">
    <property type="entry name" value="PPC"/>
    <property type="match status" value="1"/>
</dbReference>
<dbReference type="GO" id="GO:0034701">
    <property type="term" value="F:tripeptidase activity"/>
    <property type="evidence" value="ECO:0007669"/>
    <property type="project" value="UniProtKB-ARBA"/>
</dbReference>
<keyword evidence="13" id="KW-0843">Virulence</keyword>
<dbReference type="SUPFAM" id="SSF89260">
    <property type="entry name" value="Collagen-binding domain"/>
    <property type="match status" value="1"/>
</dbReference>
<feature type="active site" evidence="18">
    <location>
        <position position="552"/>
    </location>
</feature>
<evidence type="ECO:0000256" key="1">
    <source>
        <dbReference type="ARBA" id="ARBA00000424"/>
    </source>
</evidence>
<dbReference type="Gene3D" id="2.60.40.10">
    <property type="entry name" value="Immunoglobulins"/>
    <property type="match status" value="1"/>
</dbReference>
<dbReference type="GO" id="GO:0005518">
    <property type="term" value="F:collagen binding"/>
    <property type="evidence" value="ECO:0007669"/>
    <property type="project" value="UniProtKB-ARBA"/>
</dbReference>
<dbReference type="InterPro" id="IPR035986">
    <property type="entry name" value="PKD_dom_sf"/>
</dbReference>
<dbReference type="PROSITE" id="PS50093">
    <property type="entry name" value="PKD"/>
    <property type="match status" value="1"/>
</dbReference>
<dbReference type="GO" id="GO:0032963">
    <property type="term" value="P:collagen metabolic process"/>
    <property type="evidence" value="ECO:0007669"/>
    <property type="project" value="UniProtKB-ARBA"/>
</dbReference>
<evidence type="ECO:0000256" key="16">
    <source>
        <dbReference type="ARBA" id="ARBA00034318"/>
    </source>
</evidence>
<dbReference type="Gene3D" id="3.40.30.160">
    <property type="entry name" value="Collagenase ColT, N-terminal domain"/>
    <property type="match status" value="1"/>
</dbReference>
<dbReference type="CDD" id="cd00146">
    <property type="entry name" value="PKD"/>
    <property type="match status" value="1"/>
</dbReference>
<dbReference type="PANTHER" id="PTHR13062">
    <property type="entry name" value="COLLAGENASE"/>
    <property type="match status" value="1"/>
</dbReference>
<evidence type="ECO:0000256" key="6">
    <source>
        <dbReference type="ARBA" id="ARBA00022525"/>
    </source>
</evidence>
<dbReference type="Pfam" id="PF01752">
    <property type="entry name" value="Peptidase_M9"/>
    <property type="match status" value="1"/>
</dbReference>
<dbReference type="PANTHER" id="PTHR13062:SF9">
    <property type="entry name" value="MICROBIAL COLLAGENASE"/>
    <property type="match status" value="1"/>
</dbReference>
<dbReference type="Proteomes" id="UP000002612">
    <property type="component" value="Chromosome"/>
</dbReference>
<dbReference type="Pfam" id="PF08453">
    <property type="entry name" value="Peptidase_M9_N"/>
    <property type="match status" value="1"/>
</dbReference>
<dbReference type="GO" id="GO:0004222">
    <property type="term" value="F:metalloendopeptidase activity"/>
    <property type="evidence" value="ECO:0007669"/>
    <property type="project" value="UniProtKB-EC"/>
</dbReference>
<dbReference type="SUPFAM" id="SSF49299">
    <property type="entry name" value="PKD domain"/>
    <property type="match status" value="1"/>
</dbReference>
<reference evidence="21" key="1">
    <citation type="journal article" date="2006" name="J. Bacteriol.">
        <title>Pathogenomic sequence analysis of Bacillus cereus and Bacillus thuringiensis isolates closely related to Bacillus anthracis.</title>
        <authorList>
            <person name="Han C.S."/>
            <person name="Xie G."/>
            <person name="Challacombe J.F."/>
            <person name="Altherr M.R."/>
            <person name="Bhotika S.S."/>
            <person name="Brown N."/>
            <person name="Bruce D."/>
            <person name="Campbell C.S."/>
            <person name="Campbell M.L."/>
            <person name="Chen J."/>
            <person name="Chertkov O."/>
            <person name="Cleland C."/>
            <person name="Dimitrijevic M."/>
            <person name="Doggett N.A."/>
            <person name="Fawcett J.J."/>
            <person name="Glavina T."/>
            <person name="Goodwin L.A."/>
            <person name="Green L.D."/>
            <person name="Hill K.K."/>
            <person name="Hitchcock P."/>
            <person name="Jackson P.J."/>
            <person name="Keim P."/>
            <person name="Kewalramani A.R."/>
            <person name="Longmire J."/>
            <person name="Lucas S."/>
            <person name="Malfatti S."/>
            <person name="McMurry K."/>
            <person name="Meincke L.J."/>
            <person name="Misra M."/>
            <person name="Moseman B.L."/>
            <person name="Mundt M."/>
            <person name="Munk A.C."/>
            <person name="Okinaka R.T."/>
            <person name="Parson-Quintana B."/>
            <person name="Reilly L.P."/>
            <person name="Richardson P."/>
            <person name="Robinson D.L."/>
            <person name="Rubin E."/>
            <person name="Saunders E."/>
            <person name="Tapia R."/>
            <person name="Tesmer J.G."/>
            <person name="Thayer N."/>
            <person name="Thompson L.S."/>
            <person name="Tice H."/>
            <person name="Ticknor L.O."/>
            <person name="Wills P.L."/>
            <person name="Brettin T.S."/>
            <person name="Gilna P."/>
        </authorList>
    </citation>
    <scope>NUCLEOTIDE SEQUENCE [LARGE SCALE GENOMIC DNA]</scope>
    <source>
        <strain evidence="21">ZK / E33L</strain>
    </source>
</reference>
<sequence length="1018" mass="115573">MNAKSSVNFARYGYICERYLIFSQYSIKSKNSKIMAWDTKKCKVGKSMKGYSKKMLVGVSFASLMLGSFQGGALAEGTKGEQVSYRNVLKMEPVGVQLPVQELAHSSKVLKNKSFEKRLQFADLSQRPPEVKKESKQLAVAKTYTIAELNQLSNQQLVDLLVTIDWEQITGLFQFNKDSLAFYQNDSRIQAIIDKLNQQGQAYTKDDSKGIETLVEVLRSGFYLGFYHTELSKLNERSYHDKCLPALKTIANNPNFKLGTLEQNRVVSSYGKLIGNASSDVETITSAAKIFKQYNDNFSTWVDNLSAGNAIYDIMQGVDYDIQSYLYDTRKAPKDTVWYQKIDSYINELSRFALIGTVTEKNGWLINNGIYYTGRLGTFHSTGTKGLQVVTDAMKMYPYLGEQYFVAAEQIATNYGGKDANGNVVNLDQIREDGKKKYLPKTYTFDDGTIVLKAGDKVTEEKVKRLYWAAKEVKAQFHRTVESDQPLEKGNADDVLTMVIYNSPAEYQFNRQLYGYETNNGGLYIEGTGTFFTYERTPEESIYSLEELFRHEFTHYLQGRYEVPGLWGQGKIYENERLSWFEEGNAEFFAGATRTDNVVPRKSIIGGISSNPAERYTAERTLNAKYGTWDFYNYSFALQSYMYNKRYDMFDKVHDLIRKNDVTAYDAYRSALSKDVNLNKEYQDYMQMLVDNRDKYNVPLVSDDYLATHAPKPVSDIVAEITAEAKLSNVSVKKNKSQFFHTFTLQGTYTGTTAKGEYEDWKSITQNVNDTLKRLSAKEWTGYKTVTAYFVNYRVNASGQFEYDVVFHGINTEEGAVNKAPVAVINGPYSGNVNEAISFKSDGSKDEDGKITSYKWEFGDGAVSNEQNPTHVYTKEGTYTARLTVTDDKGLTNTVTTNVTVQKKEDNSVEKEPNNSFQTANTLQFNQVLRASLGNGDTSDFFEINVETAKNLQINVTKENNIGVNWVLYSEADLNNYITYAQQEGNKLVGSYYTYPGKYYLHVYQYGGEFGNYTVEVK</sequence>
<dbReference type="Pfam" id="PF18911">
    <property type="entry name" value="PKD_4"/>
    <property type="match status" value="1"/>
</dbReference>
<name>Q637U3_BACCZ</name>
<evidence type="ECO:0000256" key="11">
    <source>
        <dbReference type="ARBA" id="ARBA00022833"/>
    </source>
</evidence>
<keyword evidence="12" id="KW-0106">Calcium</keyword>
<comment type="catalytic activity">
    <reaction evidence="1">
        <text>Digestion of native collagen in the triple helical region at Xaa-|-Gly bonds. With synthetic peptides, a preference is shown for Gly at P3 and P1', Pro and Ala at P2 and P2', and hydroxyproline, Ala or Arg at P3'.</text>
        <dbReference type="EC" id="3.4.24.3"/>
    </reaction>
</comment>
<dbReference type="Gene3D" id="3.30.980.50">
    <property type="match status" value="1"/>
</dbReference>
<comment type="subcellular location">
    <subcellularLocation>
        <location evidence="4">Secreted</location>
    </subcellularLocation>
</comment>
<dbReference type="GO" id="GO:0005576">
    <property type="term" value="C:extracellular region"/>
    <property type="evidence" value="ECO:0007669"/>
    <property type="project" value="UniProtKB-SubCell"/>
</dbReference>
<dbReference type="InterPro" id="IPR013661">
    <property type="entry name" value="Peptidase_M9_N_dom"/>
</dbReference>
<keyword evidence="7" id="KW-0645">Protease</keyword>
<proteinExistence type="inferred from homology"/>
<comment type="cofactor">
    <cofactor evidence="3">
        <name>Zn(2+)</name>
        <dbReference type="ChEBI" id="CHEBI:29105"/>
    </cofactor>
</comment>
<evidence type="ECO:0000256" key="12">
    <source>
        <dbReference type="ARBA" id="ARBA00022837"/>
    </source>
</evidence>
<dbReference type="FunFam" id="3.30.980.50:FF:000001">
    <property type="entry name" value="Microbial collagenase"/>
    <property type="match status" value="1"/>
</dbReference>
<dbReference type="GO" id="GO:0008270">
    <property type="term" value="F:zinc ion binding"/>
    <property type="evidence" value="ECO:0007669"/>
    <property type="project" value="InterPro"/>
</dbReference>
<dbReference type="Gene3D" id="1.10.390.20">
    <property type="match status" value="1"/>
</dbReference>
<protein>
    <recommendedName>
        <fullName evidence="5">microbial collagenase</fullName>
        <ecNumber evidence="5">3.4.24.3</ecNumber>
    </recommendedName>
    <alternativeName>
        <fullName evidence="17">Microbial collagenase</fullName>
    </alternativeName>
</protein>
<evidence type="ECO:0000256" key="5">
    <source>
        <dbReference type="ARBA" id="ARBA00012653"/>
    </source>
</evidence>
<evidence type="ECO:0000256" key="9">
    <source>
        <dbReference type="ARBA" id="ARBA00022729"/>
    </source>
</evidence>
<dbReference type="InterPro" id="IPR022409">
    <property type="entry name" value="PKD/Chitinase_dom"/>
</dbReference>
<dbReference type="InterPro" id="IPR002169">
    <property type="entry name" value="Peptidase_M9A/M9B"/>
</dbReference>
<evidence type="ECO:0000313" key="20">
    <source>
        <dbReference type="EMBL" id="AAU17024.1"/>
    </source>
</evidence>
<evidence type="ECO:0000256" key="2">
    <source>
        <dbReference type="ARBA" id="ARBA00001913"/>
    </source>
</evidence>
<evidence type="ECO:0000256" key="13">
    <source>
        <dbReference type="ARBA" id="ARBA00023026"/>
    </source>
</evidence>
<dbReference type="EMBL" id="CP000001">
    <property type="protein sequence ID" value="AAU17024.1"/>
    <property type="molecule type" value="Genomic_DNA"/>
</dbReference>
<dbReference type="FunFam" id="2.60.40.10:FF:000270">
    <property type="entry name" value="Cell surface protein"/>
    <property type="match status" value="1"/>
</dbReference>
<keyword evidence="14" id="KW-0482">Metalloprotease</keyword>
<evidence type="ECO:0000313" key="21">
    <source>
        <dbReference type="Proteomes" id="UP000002612"/>
    </source>
</evidence>
<dbReference type="Pfam" id="PF18496">
    <property type="entry name" value="ColG_sub"/>
    <property type="match status" value="1"/>
</dbReference>
<evidence type="ECO:0000256" key="8">
    <source>
        <dbReference type="ARBA" id="ARBA00022723"/>
    </source>
</evidence>
<dbReference type="EC" id="3.4.24.3" evidence="5"/>
<dbReference type="GO" id="GO:0005509">
    <property type="term" value="F:calcium ion binding"/>
    <property type="evidence" value="ECO:0007669"/>
    <property type="project" value="UniProtKB-ARBA"/>
</dbReference>
<dbReference type="SMART" id="SM00089">
    <property type="entry name" value="PKD"/>
    <property type="match status" value="1"/>
</dbReference>
<gene>
    <name evidence="20" type="primary">colA</name>
    <name evidence="20" type="ordered locus">BCE33L3238</name>
</gene>
<feature type="domain" description="PKD" evidence="19">
    <location>
        <begin position="820"/>
        <end position="902"/>
    </location>
</feature>
<evidence type="ECO:0000256" key="15">
    <source>
        <dbReference type="ARBA" id="ARBA00023145"/>
    </source>
</evidence>
<dbReference type="PRINTS" id="PR00931">
    <property type="entry name" value="MICOLLPTASE"/>
</dbReference>
<keyword evidence="10 20" id="KW-0378">Hydrolase</keyword>
<evidence type="ECO:0000256" key="7">
    <source>
        <dbReference type="ARBA" id="ARBA00022670"/>
    </source>
</evidence>
<dbReference type="InterPro" id="IPR013783">
    <property type="entry name" value="Ig-like_fold"/>
</dbReference>
<comment type="similarity">
    <text evidence="16">Belongs to the peptidase M9B family. Collagenase subfamily.</text>
</comment>
<dbReference type="InterPro" id="IPR007280">
    <property type="entry name" value="Peptidase_C_arc/bac"/>
</dbReference>